<dbReference type="AlphaFoldDB" id="A0A517MKV8"/>
<protein>
    <submittedName>
        <fullName evidence="2">Uncharacterized protein</fullName>
    </submittedName>
</protein>
<dbReference type="Proteomes" id="UP000320672">
    <property type="component" value="Chromosome"/>
</dbReference>
<feature type="transmembrane region" description="Helical" evidence="1">
    <location>
        <begin position="30"/>
        <end position="50"/>
    </location>
</feature>
<dbReference type="EMBL" id="CP036262">
    <property type="protein sequence ID" value="QDS95526.1"/>
    <property type="molecule type" value="Genomic_DNA"/>
</dbReference>
<accession>A0A517MKV8</accession>
<keyword evidence="3" id="KW-1185">Reference proteome</keyword>
<name>A0A517MKV8_9BACT</name>
<evidence type="ECO:0000256" key="1">
    <source>
        <dbReference type="SAM" id="Phobius"/>
    </source>
</evidence>
<keyword evidence="1" id="KW-0472">Membrane</keyword>
<dbReference type="KEGG" id="rml:FF011L_43230"/>
<dbReference type="RefSeq" id="WP_145353708.1">
    <property type="nucleotide sequence ID" value="NZ_CP036262.1"/>
</dbReference>
<evidence type="ECO:0000313" key="3">
    <source>
        <dbReference type="Proteomes" id="UP000320672"/>
    </source>
</evidence>
<organism evidence="2 3">
    <name type="scientific">Roseimaritima multifibrata</name>
    <dbReference type="NCBI Taxonomy" id="1930274"/>
    <lineage>
        <taxon>Bacteria</taxon>
        <taxon>Pseudomonadati</taxon>
        <taxon>Planctomycetota</taxon>
        <taxon>Planctomycetia</taxon>
        <taxon>Pirellulales</taxon>
        <taxon>Pirellulaceae</taxon>
        <taxon>Roseimaritima</taxon>
    </lineage>
</organism>
<dbReference type="OrthoDB" id="268738at2"/>
<reference evidence="2 3" key="1">
    <citation type="submission" date="2019-02" db="EMBL/GenBank/DDBJ databases">
        <title>Deep-cultivation of Planctomycetes and their phenomic and genomic characterization uncovers novel biology.</title>
        <authorList>
            <person name="Wiegand S."/>
            <person name="Jogler M."/>
            <person name="Boedeker C."/>
            <person name="Pinto D."/>
            <person name="Vollmers J."/>
            <person name="Rivas-Marin E."/>
            <person name="Kohn T."/>
            <person name="Peeters S.H."/>
            <person name="Heuer A."/>
            <person name="Rast P."/>
            <person name="Oberbeckmann S."/>
            <person name="Bunk B."/>
            <person name="Jeske O."/>
            <person name="Meyerdierks A."/>
            <person name="Storesund J.E."/>
            <person name="Kallscheuer N."/>
            <person name="Luecker S."/>
            <person name="Lage O.M."/>
            <person name="Pohl T."/>
            <person name="Merkel B.J."/>
            <person name="Hornburger P."/>
            <person name="Mueller R.-W."/>
            <person name="Bruemmer F."/>
            <person name="Labrenz M."/>
            <person name="Spormann A.M."/>
            <person name="Op den Camp H."/>
            <person name="Overmann J."/>
            <person name="Amann R."/>
            <person name="Jetten M.S.M."/>
            <person name="Mascher T."/>
            <person name="Medema M.H."/>
            <person name="Devos D.P."/>
            <person name="Kaster A.-K."/>
            <person name="Ovreas L."/>
            <person name="Rohde M."/>
            <person name="Galperin M.Y."/>
            <person name="Jogler C."/>
        </authorList>
    </citation>
    <scope>NUCLEOTIDE SEQUENCE [LARGE SCALE GENOMIC DNA]</scope>
    <source>
        <strain evidence="2 3">FF011L</strain>
    </source>
</reference>
<gene>
    <name evidence="2" type="ORF">FF011L_43230</name>
</gene>
<keyword evidence="1" id="KW-0812">Transmembrane</keyword>
<evidence type="ECO:0000313" key="2">
    <source>
        <dbReference type="EMBL" id="QDS95526.1"/>
    </source>
</evidence>
<proteinExistence type="predicted"/>
<sequence>MNHSDKPEQETESVFEEAGKEGERAFRRGWWALFALGLLAIGVIGAVSGIQLRRTQLEKTIDFFGADAVAALQSSAVLRLRFDEGSPLAEKMESHDRTIDLAGVPGVGHLRHALLDQRHYDWDTVVEKKIEEQEKQSSDSWVAIELEGTPRGYDPIHETIFWLEMNSGAVGVVGGKGSVQLNSRVAGAVKEHVLMMSNVRLNR</sequence>
<keyword evidence="1" id="KW-1133">Transmembrane helix</keyword>